<evidence type="ECO:0000256" key="4">
    <source>
        <dbReference type="ARBA" id="ARBA00023004"/>
    </source>
</evidence>
<evidence type="ECO:0000256" key="1">
    <source>
        <dbReference type="ARBA" id="ARBA00006169"/>
    </source>
</evidence>
<keyword evidence="4" id="KW-0408">Iron</keyword>
<comment type="similarity">
    <text evidence="1">Belongs to the DPH4 family.</text>
</comment>
<dbReference type="PRINTS" id="PR00625">
    <property type="entry name" value="JDOMAIN"/>
</dbReference>
<dbReference type="SMART" id="SM00271">
    <property type="entry name" value="DnaJ"/>
    <property type="match status" value="1"/>
</dbReference>
<keyword evidence="8" id="KW-1185">Reference proteome</keyword>
<dbReference type="InterPro" id="IPR036869">
    <property type="entry name" value="J_dom_sf"/>
</dbReference>
<dbReference type="Ensembl" id="ENSNMLT00000003329.1">
    <property type="protein sequence ID" value="ENSNMLP00000002892.1"/>
    <property type="gene ID" value="ENSNMLG00000002110.1"/>
</dbReference>
<dbReference type="PROSITE" id="PS50076">
    <property type="entry name" value="DNAJ_2"/>
    <property type="match status" value="1"/>
</dbReference>
<dbReference type="GO" id="GO:0001671">
    <property type="term" value="F:ATPase activator activity"/>
    <property type="evidence" value="ECO:0007669"/>
    <property type="project" value="TreeGrafter"/>
</dbReference>
<dbReference type="Gene3D" id="3.10.660.10">
    <property type="entry name" value="DPH Zinc finger"/>
    <property type="match status" value="1"/>
</dbReference>
<dbReference type="CDD" id="cd06257">
    <property type="entry name" value="DnaJ"/>
    <property type="match status" value="1"/>
</dbReference>
<evidence type="ECO:0000313" key="7">
    <source>
        <dbReference type="Ensembl" id="ENSNMLP00000002892.1"/>
    </source>
</evidence>
<dbReference type="PROSITE" id="PS51074">
    <property type="entry name" value="DPH_MB"/>
    <property type="match status" value="1"/>
</dbReference>
<keyword evidence="2" id="KW-0479">Metal-binding</keyword>
<dbReference type="Pfam" id="PF05207">
    <property type="entry name" value="Zn_ribbon_CSL"/>
    <property type="match status" value="1"/>
</dbReference>
<accession>A0A8C6S7L0</accession>
<dbReference type="InterPro" id="IPR007872">
    <property type="entry name" value="DPH_MB_dom"/>
</dbReference>
<dbReference type="PANTHER" id="PTHR45255">
    <property type="entry name" value="DNAJ HOMOLOG SUBFAMILY C MEMBER 24"/>
    <property type="match status" value="1"/>
</dbReference>
<keyword evidence="3" id="KW-0862">Zinc</keyword>
<reference evidence="7" key="1">
    <citation type="submission" date="2025-08" db="UniProtKB">
        <authorList>
            <consortium name="Ensembl"/>
        </authorList>
    </citation>
    <scope>IDENTIFICATION</scope>
</reference>
<dbReference type="SUPFAM" id="SSF46565">
    <property type="entry name" value="Chaperone J-domain"/>
    <property type="match status" value="1"/>
</dbReference>
<sequence length="173" mass="19645">MPVDMCASSEKDLYAVLGASPSESTEQLKHHYQQLVLKCHPDRLNRDGSSEAEIGLQRFLEVDAAWKILSDENKRRDYDLQRRAHDLKQDWPVDSTVFLEDMTWNNDERLYTHCCRCGGVFCIDEETVQEETRGSASEEEEKTPGGSTGVIVCCDTCSLSVYVTWTNTETPQS</sequence>
<feature type="domain" description="J" evidence="5">
    <location>
        <begin position="12"/>
        <end position="82"/>
    </location>
</feature>
<dbReference type="Proteomes" id="UP000694523">
    <property type="component" value="Unplaced"/>
</dbReference>
<evidence type="ECO:0008006" key="9">
    <source>
        <dbReference type="Google" id="ProtNLM"/>
    </source>
</evidence>
<dbReference type="InterPro" id="IPR001623">
    <property type="entry name" value="DnaJ_domain"/>
</dbReference>
<name>A0A8C6S7L0_9GOBI</name>
<dbReference type="InterPro" id="IPR036671">
    <property type="entry name" value="DPH_MB_sf"/>
</dbReference>
<evidence type="ECO:0000259" key="6">
    <source>
        <dbReference type="PROSITE" id="PS51074"/>
    </source>
</evidence>
<protein>
    <recommendedName>
        <fullName evidence="9">DnaJ (Hsp40) homolog, subfamily C, member 24</fullName>
    </recommendedName>
</protein>
<dbReference type="PANTHER" id="PTHR45255:SF1">
    <property type="entry name" value="DNAJ HOMOLOG SUBFAMILY C MEMBER 24"/>
    <property type="match status" value="1"/>
</dbReference>
<dbReference type="Gene3D" id="1.10.287.110">
    <property type="entry name" value="DnaJ domain"/>
    <property type="match status" value="1"/>
</dbReference>
<evidence type="ECO:0000256" key="2">
    <source>
        <dbReference type="ARBA" id="ARBA00022723"/>
    </source>
</evidence>
<evidence type="ECO:0000313" key="8">
    <source>
        <dbReference type="Proteomes" id="UP000694523"/>
    </source>
</evidence>
<dbReference type="SUPFAM" id="SSF144217">
    <property type="entry name" value="CSL zinc finger"/>
    <property type="match status" value="1"/>
</dbReference>
<organism evidence="7 8">
    <name type="scientific">Neogobius melanostomus</name>
    <name type="common">round goby</name>
    <dbReference type="NCBI Taxonomy" id="47308"/>
    <lineage>
        <taxon>Eukaryota</taxon>
        <taxon>Metazoa</taxon>
        <taxon>Chordata</taxon>
        <taxon>Craniata</taxon>
        <taxon>Vertebrata</taxon>
        <taxon>Euteleostomi</taxon>
        <taxon>Actinopterygii</taxon>
        <taxon>Neopterygii</taxon>
        <taxon>Teleostei</taxon>
        <taxon>Neoteleostei</taxon>
        <taxon>Acanthomorphata</taxon>
        <taxon>Gobiaria</taxon>
        <taxon>Gobiiformes</taxon>
        <taxon>Gobioidei</taxon>
        <taxon>Gobiidae</taxon>
        <taxon>Benthophilinae</taxon>
        <taxon>Neogobiini</taxon>
        <taxon>Neogobius</taxon>
    </lineage>
</organism>
<dbReference type="Pfam" id="PF00226">
    <property type="entry name" value="DnaJ"/>
    <property type="match status" value="1"/>
</dbReference>
<dbReference type="GO" id="GO:0008198">
    <property type="term" value="F:ferrous iron binding"/>
    <property type="evidence" value="ECO:0007669"/>
    <property type="project" value="TreeGrafter"/>
</dbReference>
<evidence type="ECO:0000259" key="5">
    <source>
        <dbReference type="PROSITE" id="PS50076"/>
    </source>
</evidence>
<proteinExistence type="inferred from homology"/>
<reference evidence="7" key="2">
    <citation type="submission" date="2025-09" db="UniProtKB">
        <authorList>
            <consortium name="Ensembl"/>
        </authorList>
    </citation>
    <scope>IDENTIFICATION</scope>
</reference>
<feature type="domain" description="DPH-type MB" evidence="6">
    <location>
        <begin position="93"/>
        <end position="166"/>
    </location>
</feature>
<dbReference type="AlphaFoldDB" id="A0A8C6S7L0"/>
<evidence type="ECO:0000256" key="3">
    <source>
        <dbReference type="ARBA" id="ARBA00022833"/>
    </source>
</evidence>